<dbReference type="Proteomes" id="UP000805614">
    <property type="component" value="Unassembled WGS sequence"/>
</dbReference>
<feature type="non-terminal residue" evidence="2">
    <location>
        <position position="1"/>
    </location>
</feature>
<accession>A0ABR7LWJ2</accession>
<comment type="caution">
    <text evidence="2">The sequence shown here is derived from an EMBL/GenBank/DDBJ whole genome shotgun (WGS) entry which is preliminary data.</text>
</comment>
<evidence type="ECO:0000313" key="2">
    <source>
        <dbReference type="EMBL" id="MBC6469222.1"/>
    </source>
</evidence>
<feature type="transmembrane region" description="Helical" evidence="1">
    <location>
        <begin position="73"/>
        <end position="92"/>
    </location>
</feature>
<keyword evidence="1" id="KW-0472">Membrane</keyword>
<dbReference type="RefSeq" id="WP_187246256.1">
    <property type="nucleotide sequence ID" value="NZ_JABVEC010000024.1"/>
</dbReference>
<keyword evidence="1" id="KW-1133">Transmembrane helix</keyword>
<dbReference type="EMBL" id="JABVEC010000024">
    <property type="protein sequence ID" value="MBC6469222.1"/>
    <property type="molecule type" value="Genomic_DNA"/>
</dbReference>
<keyword evidence="3" id="KW-1185">Reference proteome</keyword>
<keyword evidence="1" id="KW-0812">Transmembrane</keyword>
<evidence type="ECO:0000256" key="1">
    <source>
        <dbReference type="SAM" id="Phobius"/>
    </source>
</evidence>
<feature type="transmembrane region" description="Helical" evidence="1">
    <location>
        <begin position="50"/>
        <end position="67"/>
    </location>
</feature>
<sequence>ATVRAEREAEEARRRERRRRLTELLPRPVRPVRYARQTGIRARRRRTQNAGVVVLFLLVQAAAWLYFPSWTARFAVLVLTILLLPVFVTLAFDRRG</sequence>
<protein>
    <submittedName>
        <fullName evidence="2">Uncharacterized protein</fullName>
    </submittedName>
</protein>
<proteinExistence type="predicted"/>
<organism evidence="2 3">
    <name type="scientific">Actinomadura alba</name>
    <dbReference type="NCBI Taxonomy" id="406431"/>
    <lineage>
        <taxon>Bacteria</taxon>
        <taxon>Bacillati</taxon>
        <taxon>Actinomycetota</taxon>
        <taxon>Actinomycetes</taxon>
        <taxon>Streptosporangiales</taxon>
        <taxon>Thermomonosporaceae</taxon>
        <taxon>Actinomadura</taxon>
    </lineage>
</organism>
<gene>
    <name evidence="2" type="ORF">HKK74_27545</name>
</gene>
<name>A0ABR7LWJ2_9ACTN</name>
<evidence type="ECO:0000313" key="3">
    <source>
        <dbReference type="Proteomes" id="UP000805614"/>
    </source>
</evidence>
<reference evidence="2 3" key="1">
    <citation type="submission" date="2020-06" db="EMBL/GenBank/DDBJ databases">
        <title>Actinomadura xiongansis sp. nov., isolated from soil of Baiyangdian.</title>
        <authorList>
            <person name="Zhang X."/>
        </authorList>
    </citation>
    <scope>NUCLEOTIDE SEQUENCE [LARGE SCALE GENOMIC DNA]</scope>
    <source>
        <strain evidence="2 3">HBUM206468</strain>
    </source>
</reference>